<feature type="compositionally biased region" description="Gly residues" evidence="1">
    <location>
        <begin position="517"/>
        <end position="526"/>
    </location>
</feature>
<feature type="region of interest" description="Disordered" evidence="1">
    <location>
        <begin position="590"/>
        <end position="641"/>
    </location>
</feature>
<feature type="compositionally biased region" description="Low complexity" evidence="1">
    <location>
        <begin position="591"/>
        <end position="601"/>
    </location>
</feature>
<organism evidence="2 3">
    <name type="scientific">Dunaliella salina</name>
    <name type="common">Green alga</name>
    <name type="synonym">Protococcus salinus</name>
    <dbReference type="NCBI Taxonomy" id="3046"/>
    <lineage>
        <taxon>Eukaryota</taxon>
        <taxon>Viridiplantae</taxon>
        <taxon>Chlorophyta</taxon>
        <taxon>core chlorophytes</taxon>
        <taxon>Chlorophyceae</taxon>
        <taxon>CS clade</taxon>
        <taxon>Chlamydomonadales</taxon>
        <taxon>Dunaliellaceae</taxon>
        <taxon>Dunaliella</taxon>
    </lineage>
</organism>
<keyword evidence="3" id="KW-1185">Reference proteome</keyword>
<proteinExistence type="predicted"/>
<feature type="region of interest" description="Disordered" evidence="1">
    <location>
        <begin position="302"/>
        <end position="328"/>
    </location>
</feature>
<feature type="region of interest" description="Disordered" evidence="1">
    <location>
        <begin position="476"/>
        <end position="546"/>
    </location>
</feature>
<feature type="compositionally biased region" description="Low complexity" evidence="1">
    <location>
        <begin position="302"/>
        <end position="327"/>
    </location>
</feature>
<sequence>MRAPPLNTPTTSEGQPHMGAHEGGPPSASHHQHQVHQQCEDGEVCGHTLRPGVLLQPGQPTTTTLSLRAPPVITLACSSPGIPSTSADTNKGGVSGEAMSEVPLSVPQDDTQSTLLAHVPHHKPGPQELPHLQRGPIPMLTPSMSPYQDGVHSQQGAIPSLTPSYLPYQGAGVLPLPHAPPCGPADSCWGAPTTGTFGIVASPAAPGVPAEPGVAVPGEAAPGVAAPGVTAPGVATPGEAAPRVTAPATGSFGTVASTRAPTGAHFDAPVRPCPTVSSAHPPMGGPLGHWYGSHNLPLRSLPQHAQQQRQQQQQQLLSSCPSDSSQQVGHEVTHVYVGAAQPSAHPGGATSAPSLASTPVSQFPAGLPVSCVDPTVDVAVVWRVLPRGPALSSVSSGGATAAAAQTDGAHGGMSGAGSSSDSTLLGQQRFGAQDLTASKQQQQQHRERFGILWLRNVLHTSSSPLPFVRTALHVAGKRPGAPHPTPHAPPQHLQQHPQGPLGPALSGGIDQQLKGEGSAGRGGGAPLSGSRSGSVSSSDARGDGSHGGACVVVRHDFQRQPLCMVELQLDVRNSAPPAARLTVQASNNVHAASSPSASGGSRWHLTPSSAGGYASTTPAGMTTASSAGQPPRSCAATAEQSPQALLSSRQPTEALAQQEGGLQEGVDFTWCGRTRIGLALAPGMGAAVPLQVAVHRSGIICLHGLSVAVSYTEGGYQEVLPVSKLYLRVEG</sequence>
<evidence type="ECO:0000313" key="3">
    <source>
        <dbReference type="Proteomes" id="UP000815325"/>
    </source>
</evidence>
<dbReference type="Proteomes" id="UP000815325">
    <property type="component" value="Unassembled WGS sequence"/>
</dbReference>
<evidence type="ECO:0000256" key="1">
    <source>
        <dbReference type="SAM" id="MobiDB-lite"/>
    </source>
</evidence>
<protein>
    <submittedName>
        <fullName evidence="2">Uncharacterized protein</fullName>
    </submittedName>
</protein>
<accession>A0ABQ7H3A2</accession>
<feature type="compositionally biased region" description="Polar residues" evidence="1">
    <location>
        <begin position="606"/>
        <end position="628"/>
    </location>
</feature>
<reference evidence="2" key="1">
    <citation type="submission" date="2017-08" db="EMBL/GenBank/DDBJ databases">
        <authorList>
            <person name="Polle J.E."/>
            <person name="Barry K."/>
            <person name="Cushman J."/>
            <person name="Schmutz J."/>
            <person name="Tran D."/>
            <person name="Hathwaick L.T."/>
            <person name="Yim W.C."/>
            <person name="Jenkins J."/>
            <person name="Mckie-Krisberg Z.M."/>
            <person name="Prochnik S."/>
            <person name="Lindquist E."/>
            <person name="Dockter R.B."/>
            <person name="Adam C."/>
            <person name="Molina H."/>
            <person name="Bunkerborg J."/>
            <person name="Jin E."/>
            <person name="Buchheim M."/>
            <person name="Magnuson J."/>
        </authorList>
    </citation>
    <scope>NUCLEOTIDE SEQUENCE</scope>
    <source>
        <strain evidence="2">CCAP 19/18</strain>
    </source>
</reference>
<comment type="caution">
    <text evidence="2">The sequence shown here is derived from an EMBL/GenBank/DDBJ whole genome shotgun (WGS) entry which is preliminary data.</text>
</comment>
<feature type="region of interest" description="Disordered" evidence="1">
    <location>
        <begin position="402"/>
        <end position="424"/>
    </location>
</feature>
<feature type="compositionally biased region" description="Low complexity" evidence="1">
    <location>
        <begin position="527"/>
        <end position="539"/>
    </location>
</feature>
<dbReference type="EMBL" id="MU069488">
    <property type="protein sequence ID" value="KAF5841347.1"/>
    <property type="molecule type" value="Genomic_DNA"/>
</dbReference>
<gene>
    <name evidence="2" type="ORF">DUNSADRAFT_13423</name>
</gene>
<feature type="compositionally biased region" description="Low complexity" evidence="1">
    <location>
        <begin position="490"/>
        <end position="504"/>
    </location>
</feature>
<evidence type="ECO:0000313" key="2">
    <source>
        <dbReference type="EMBL" id="KAF5841347.1"/>
    </source>
</evidence>
<feature type="region of interest" description="Disordered" evidence="1">
    <location>
        <begin position="1"/>
        <end position="41"/>
    </location>
</feature>
<name>A0ABQ7H3A2_DUNSA</name>